<dbReference type="GO" id="GO:0003677">
    <property type="term" value="F:DNA binding"/>
    <property type="evidence" value="ECO:0007669"/>
    <property type="project" value="InterPro"/>
</dbReference>
<comment type="similarity">
    <text evidence="5">Belongs to the archaeal Rpo12/eukaryotic RPC10 RNA polymerase subunit family.</text>
</comment>
<keyword evidence="2" id="KW-0479">Metal-binding</keyword>
<sequence length="285" mass="32422">MDSPAQGNRTTVNATPKAAAPMIYMCGQCNQPNEIRPKDQIRCRECGHRVLYKKRSRNLLVYDASGRFNEQSKESVRKKVTSMETSTTSDELEYDLEELDILSAHTAIQWEGIEEVPCAYHKFYGVDCPGDCTAGNVSSLDTDESTILQPAKQENFQTDKRELQANASFSSFRTADSYNTQSFISVGEMRARLGPGPEDEPAIRERPQVHFKSFYQQPELNELNEYGDQPDNGKEIVFDKPSQYQAEDMRDYTVCHTHPYWLKVQSLSIEESHDVTGAKSVYFIK</sequence>
<dbReference type="GO" id="GO:0005736">
    <property type="term" value="C:RNA polymerase I complex"/>
    <property type="evidence" value="ECO:0007669"/>
    <property type="project" value="TreeGrafter"/>
</dbReference>
<dbReference type="InterPro" id="IPR029040">
    <property type="entry name" value="RPABC4/Spt4"/>
</dbReference>
<dbReference type="Proteomes" id="UP000659654">
    <property type="component" value="Unassembled WGS sequence"/>
</dbReference>
<evidence type="ECO:0000313" key="6">
    <source>
        <dbReference type="EMBL" id="CAD5232710.1"/>
    </source>
</evidence>
<dbReference type="EMBL" id="CAJFDI010000005">
    <property type="protein sequence ID" value="CAD5232710.1"/>
    <property type="molecule type" value="Genomic_DNA"/>
</dbReference>
<dbReference type="SUPFAM" id="SSF63393">
    <property type="entry name" value="RNA polymerase subunits"/>
    <property type="match status" value="1"/>
</dbReference>
<dbReference type="OrthoDB" id="5585087at2759"/>
<dbReference type="GO" id="GO:0005665">
    <property type="term" value="C:RNA polymerase II, core complex"/>
    <property type="evidence" value="ECO:0007669"/>
    <property type="project" value="TreeGrafter"/>
</dbReference>
<protein>
    <submittedName>
        <fullName evidence="6">(pine wood nematode) hypothetical protein</fullName>
    </submittedName>
</protein>
<evidence type="ECO:0000256" key="4">
    <source>
        <dbReference type="ARBA" id="ARBA00023242"/>
    </source>
</evidence>
<dbReference type="SMR" id="A0A7I8X944"/>
<dbReference type="Pfam" id="PF03604">
    <property type="entry name" value="Zn_ribbon_RPAB4"/>
    <property type="match status" value="1"/>
</dbReference>
<reference evidence="6" key="1">
    <citation type="submission" date="2020-09" db="EMBL/GenBank/DDBJ databases">
        <authorList>
            <person name="Kikuchi T."/>
        </authorList>
    </citation>
    <scope>NUCLEOTIDE SEQUENCE</scope>
    <source>
        <strain evidence="6">Ka4C1</strain>
    </source>
</reference>
<dbReference type="PANTHER" id="PTHR12056">
    <property type="entry name" value="DNA-DIRECTED RNA POLYMERASES I, II, AND III"/>
    <property type="match status" value="1"/>
</dbReference>
<name>A0A7I8X944_BURXY</name>
<dbReference type="SMART" id="SM00659">
    <property type="entry name" value="RPOLCX"/>
    <property type="match status" value="1"/>
</dbReference>
<dbReference type="InterPro" id="IPR039747">
    <property type="entry name" value="RPABC4"/>
</dbReference>
<keyword evidence="7" id="KW-1185">Reference proteome</keyword>
<dbReference type="AlphaFoldDB" id="A0A7I8X944"/>
<dbReference type="GO" id="GO:0003899">
    <property type="term" value="F:DNA-directed RNA polymerase activity"/>
    <property type="evidence" value="ECO:0007669"/>
    <property type="project" value="InterPro"/>
</dbReference>
<keyword evidence="3" id="KW-0862">Zinc</keyword>
<dbReference type="Proteomes" id="UP000582659">
    <property type="component" value="Unassembled WGS sequence"/>
</dbReference>
<dbReference type="EMBL" id="CAJFCV020000005">
    <property type="protein sequence ID" value="CAG9125551.1"/>
    <property type="molecule type" value="Genomic_DNA"/>
</dbReference>
<organism evidence="6 7">
    <name type="scientific">Bursaphelenchus xylophilus</name>
    <name type="common">Pinewood nematode worm</name>
    <name type="synonym">Aphelenchoides xylophilus</name>
    <dbReference type="NCBI Taxonomy" id="6326"/>
    <lineage>
        <taxon>Eukaryota</taxon>
        <taxon>Metazoa</taxon>
        <taxon>Ecdysozoa</taxon>
        <taxon>Nematoda</taxon>
        <taxon>Chromadorea</taxon>
        <taxon>Rhabditida</taxon>
        <taxon>Tylenchina</taxon>
        <taxon>Tylenchomorpha</taxon>
        <taxon>Aphelenchoidea</taxon>
        <taxon>Aphelenchoididae</taxon>
        <taxon>Bursaphelenchus</taxon>
    </lineage>
</organism>
<evidence type="ECO:0000256" key="2">
    <source>
        <dbReference type="ARBA" id="ARBA00022723"/>
    </source>
</evidence>
<evidence type="ECO:0000256" key="5">
    <source>
        <dbReference type="ARBA" id="ARBA00025770"/>
    </source>
</evidence>
<dbReference type="Gene3D" id="2.20.28.30">
    <property type="entry name" value="RNA polymerase ii, chain L"/>
    <property type="match status" value="1"/>
</dbReference>
<dbReference type="FunFam" id="2.20.28.30:FF:000002">
    <property type="entry name" value="DNA-directed RNA polymerases II, IV and V subunit 12"/>
    <property type="match status" value="1"/>
</dbReference>
<evidence type="ECO:0000313" key="7">
    <source>
        <dbReference type="Proteomes" id="UP000659654"/>
    </source>
</evidence>
<comment type="caution">
    <text evidence="6">The sequence shown here is derived from an EMBL/GenBank/DDBJ whole genome shotgun (WGS) entry which is preliminary data.</text>
</comment>
<proteinExistence type="inferred from homology"/>
<dbReference type="GO" id="GO:0008270">
    <property type="term" value="F:zinc ion binding"/>
    <property type="evidence" value="ECO:0007669"/>
    <property type="project" value="InterPro"/>
</dbReference>
<evidence type="ECO:0000256" key="3">
    <source>
        <dbReference type="ARBA" id="ARBA00022833"/>
    </source>
</evidence>
<accession>A0A7I8X944</accession>
<dbReference type="GO" id="GO:0005666">
    <property type="term" value="C:RNA polymerase III complex"/>
    <property type="evidence" value="ECO:0007669"/>
    <property type="project" value="TreeGrafter"/>
</dbReference>
<evidence type="ECO:0000256" key="1">
    <source>
        <dbReference type="ARBA" id="ARBA00004123"/>
    </source>
</evidence>
<keyword evidence="4" id="KW-0539">Nucleus</keyword>
<dbReference type="PANTHER" id="PTHR12056:SF2">
    <property type="entry name" value="GEO11084P1"/>
    <property type="match status" value="1"/>
</dbReference>
<dbReference type="GO" id="GO:0006351">
    <property type="term" value="P:DNA-templated transcription"/>
    <property type="evidence" value="ECO:0007669"/>
    <property type="project" value="InterPro"/>
</dbReference>
<gene>
    <name evidence="6" type="ORF">BXYJ_LOCUS12801</name>
</gene>
<comment type="subcellular location">
    <subcellularLocation>
        <location evidence="1">Nucleus</location>
    </subcellularLocation>
</comment>
<dbReference type="InterPro" id="IPR006591">
    <property type="entry name" value="RNAP_P/RPABC4"/>
</dbReference>